<comment type="caution">
    <text evidence="7">The sequence shown here is derived from an EMBL/GenBank/DDBJ whole genome shotgun (WGS) entry which is preliminary data.</text>
</comment>
<dbReference type="AlphaFoldDB" id="A0A3N7K1G4"/>
<keyword evidence="8" id="KW-1185">Reference proteome</keyword>
<evidence type="ECO:0000256" key="2">
    <source>
        <dbReference type="ARBA" id="ARBA00005722"/>
    </source>
</evidence>
<keyword evidence="4" id="KW-0472">Membrane</keyword>
<dbReference type="PANTHER" id="PTHR38776:SF1">
    <property type="entry name" value="MLTA-INTERACTING PROTEIN-RELATED"/>
    <property type="match status" value="1"/>
</dbReference>
<evidence type="ECO:0000256" key="5">
    <source>
        <dbReference type="ARBA" id="ARBA00023237"/>
    </source>
</evidence>
<comment type="similarity">
    <text evidence="2">Belongs to the MipA/OmpV family.</text>
</comment>
<evidence type="ECO:0000256" key="6">
    <source>
        <dbReference type="SAM" id="MobiDB-lite"/>
    </source>
</evidence>
<feature type="region of interest" description="Disordered" evidence="6">
    <location>
        <begin position="128"/>
        <end position="156"/>
    </location>
</feature>
<evidence type="ECO:0000256" key="3">
    <source>
        <dbReference type="ARBA" id="ARBA00022729"/>
    </source>
</evidence>
<evidence type="ECO:0000256" key="1">
    <source>
        <dbReference type="ARBA" id="ARBA00004442"/>
    </source>
</evidence>
<protein>
    <submittedName>
        <fullName evidence="7">MipA/OmpV family protein</fullName>
    </submittedName>
</protein>
<keyword evidence="5" id="KW-0998">Cell outer membrane</keyword>
<sequence>MGKGVSGMFSVARYLLAVESVDMLRSREECSQRDLRGPASEKTAFEAGPGVANGATRAEGVIREGPRQIRSRVVWRRVALCQHGGTGRTVYDGMSSILPGRARPSSPMIRALRVAAMAGALLPLAGQPARADDAPAPQEPAAQVPGEAASAASAPSAPKWKWEGAIGPIVSVSPRYAGDSSRKTSVVPGFYLRYGRLSISNASGFITRRNSDDIFRGLGLDLKQNDRLRLNVALRVDNGRRSSDSTALHGIDDVRRTIRARTSVTYNLDHGWKVGAGWGADLLGRGGGNVFDAGVSHDRRVSEYTTWTLSTGVGLADGKYMRSYYGVSPVESTASGYPVYEPGTGITSVSLGTGWRTEINPQWVALWGGSVGRLLGPAARSPLTTSARQWSLNAGIAWRF</sequence>
<feature type="region of interest" description="Disordered" evidence="6">
    <location>
        <begin position="32"/>
        <end position="63"/>
    </location>
</feature>
<dbReference type="EMBL" id="QUSW01000001">
    <property type="protein sequence ID" value="RQP26819.1"/>
    <property type="molecule type" value="Genomic_DNA"/>
</dbReference>
<evidence type="ECO:0000256" key="4">
    <source>
        <dbReference type="ARBA" id="ARBA00023136"/>
    </source>
</evidence>
<proteinExistence type="inferred from homology"/>
<organism evidence="7 8">
    <name type="scientific">Piscinibacter terrae</name>
    <dbReference type="NCBI Taxonomy" id="2496871"/>
    <lineage>
        <taxon>Bacteria</taxon>
        <taxon>Pseudomonadati</taxon>
        <taxon>Pseudomonadota</taxon>
        <taxon>Betaproteobacteria</taxon>
        <taxon>Burkholderiales</taxon>
        <taxon>Sphaerotilaceae</taxon>
        <taxon>Piscinibacter</taxon>
    </lineage>
</organism>
<dbReference type="Proteomes" id="UP000267464">
    <property type="component" value="Unassembled WGS sequence"/>
</dbReference>
<dbReference type="Pfam" id="PF06629">
    <property type="entry name" value="MipA"/>
    <property type="match status" value="1"/>
</dbReference>
<reference evidence="7 8" key="2">
    <citation type="submission" date="2018-12" db="EMBL/GenBank/DDBJ databases">
        <title>Rhizobacter gummiphilus sp. nov., a rubber-degrading bacterium isolated from the soil of a botanical garden in Japan.</title>
        <authorList>
            <person name="Shunsuke S.S."/>
        </authorList>
    </citation>
    <scope>NUCLEOTIDE SEQUENCE [LARGE SCALE GENOMIC DNA]</scope>
    <source>
        <strain evidence="7 8">S-16</strain>
    </source>
</reference>
<comment type="subcellular location">
    <subcellularLocation>
        <location evidence="1">Cell outer membrane</location>
    </subcellularLocation>
</comment>
<dbReference type="GO" id="GO:0009279">
    <property type="term" value="C:cell outer membrane"/>
    <property type="evidence" value="ECO:0007669"/>
    <property type="project" value="UniProtKB-SubCell"/>
</dbReference>
<evidence type="ECO:0000313" key="7">
    <source>
        <dbReference type="EMBL" id="RQP26819.1"/>
    </source>
</evidence>
<evidence type="ECO:0000313" key="8">
    <source>
        <dbReference type="Proteomes" id="UP000267464"/>
    </source>
</evidence>
<accession>A0A3N7K1G4</accession>
<gene>
    <name evidence="7" type="ORF">DZC73_03235</name>
</gene>
<dbReference type="InterPro" id="IPR010583">
    <property type="entry name" value="MipA"/>
</dbReference>
<reference evidence="7 8" key="1">
    <citation type="submission" date="2018-08" db="EMBL/GenBank/DDBJ databases">
        <authorList>
            <person name="Khan S.A."/>
            <person name="Jeon C.O."/>
            <person name="Chun B.H."/>
            <person name="Jeong S.E."/>
        </authorList>
    </citation>
    <scope>NUCLEOTIDE SEQUENCE [LARGE SCALE GENOMIC DNA]</scope>
    <source>
        <strain evidence="7 8">S-16</strain>
    </source>
</reference>
<keyword evidence="3" id="KW-0732">Signal</keyword>
<dbReference type="PANTHER" id="PTHR38776">
    <property type="entry name" value="MLTA-INTERACTING PROTEIN-RELATED"/>
    <property type="match status" value="1"/>
</dbReference>
<name>A0A3N7K1G4_9BURK</name>